<evidence type="ECO:0000256" key="2">
    <source>
        <dbReference type="ARBA" id="ARBA00023015"/>
    </source>
</evidence>
<dbReference type="Gene3D" id="1.10.1740.10">
    <property type="match status" value="1"/>
</dbReference>
<dbReference type="RefSeq" id="WP_354663940.1">
    <property type="nucleotide sequence ID" value="NZ_JBEXAC010000003.1"/>
</dbReference>
<dbReference type="InterPro" id="IPR013325">
    <property type="entry name" value="RNA_pol_sigma_r2"/>
</dbReference>
<dbReference type="NCBIfam" id="TIGR02985">
    <property type="entry name" value="Sig70_bacteroi1"/>
    <property type="match status" value="1"/>
</dbReference>
<dbReference type="InterPro" id="IPR013324">
    <property type="entry name" value="RNA_pol_sigma_r3/r4-like"/>
</dbReference>
<feature type="domain" description="RNA polymerase sigma factor 70 region 4 type 2" evidence="8">
    <location>
        <begin position="124"/>
        <end position="172"/>
    </location>
</feature>
<evidence type="ECO:0000256" key="3">
    <source>
        <dbReference type="ARBA" id="ARBA00023082"/>
    </source>
</evidence>
<reference evidence="9 10" key="1">
    <citation type="submission" date="2024-06" db="EMBL/GenBank/DDBJ databases">
        <title>Chitinophaga defluvii sp. nov., isolated from municipal sewage.</title>
        <authorList>
            <person name="Zhang L."/>
        </authorList>
    </citation>
    <scope>NUCLEOTIDE SEQUENCE [LARGE SCALE GENOMIC DNA]</scope>
    <source>
        <strain evidence="9 10">H8</strain>
    </source>
</reference>
<dbReference type="InterPro" id="IPR039425">
    <property type="entry name" value="RNA_pol_sigma-70-like"/>
</dbReference>
<organism evidence="9 10">
    <name type="scientific">Chitinophaga defluvii</name>
    <dbReference type="NCBI Taxonomy" id="3163343"/>
    <lineage>
        <taxon>Bacteria</taxon>
        <taxon>Pseudomonadati</taxon>
        <taxon>Bacteroidota</taxon>
        <taxon>Chitinophagia</taxon>
        <taxon>Chitinophagales</taxon>
        <taxon>Chitinophagaceae</taxon>
        <taxon>Chitinophaga</taxon>
    </lineage>
</organism>
<dbReference type="InterPro" id="IPR014284">
    <property type="entry name" value="RNA_pol_sigma-70_dom"/>
</dbReference>
<dbReference type="Pfam" id="PF04542">
    <property type="entry name" value="Sigma70_r2"/>
    <property type="match status" value="1"/>
</dbReference>
<dbReference type="InterPro" id="IPR000838">
    <property type="entry name" value="RNA_pol_sigma70_ECF_CS"/>
</dbReference>
<comment type="similarity">
    <text evidence="1 6">Belongs to the sigma-70 factor family. ECF subfamily.</text>
</comment>
<keyword evidence="10" id="KW-1185">Reference proteome</keyword>
<keyword evidence="2 6" id="KW-0805">Transcription regulation</keyword>
<protein>
    <recommendedName>
        <fullName evidence="6">RNA polymerase sigma factor</fullName>
    </recommendedName>
</protein>
<proteinExistence type="inferred from homology"/>
<dbReference type="PANTHER" id="PTHR43133:SF46">
    <property type="entry name" value="RNA POLYMERASE SIGMA-70 FACTOR ECF SUBFAMILY"/>
    <property type="match status" value="1"/>
</dbReference>
<name>A0ABV2TEB2_9BACT</name>
<dbReference type="InterPro" id="IPR014327">
    <property type="entry name" value="RNA_pol_sigma70_bacteroid"/>
</dbReference>
<keyword evidence="4 6" id="KW-0238">DNA-binding</keyword>
<dbReference type="SUPFAM" id="SSF88659">
    <property type="entry name" value="Sigma3 and sigma4 domains of RNA polymerase sigma factors"/>
    <property type="match status" value="1"/>
</dbReference>
<feature type="domain" description="RNA polymerase sigma-70 region 2" evidence="7">
    <location>
        <begin position="25"/>
        <end position="89"/>
    </location>
</feature>
<dbReference type="Pfam" id="PF08281">
    <property type="entry name" value="Sigma70_r4_2"/>
    <property type="match status" value="1"/>
</dbReference>
<dbReference type="InterPro" id="IPR036388">
    <property type="entry name" value="WH-like_DNA-bd_sf"/>
</dbReference>
<evidence type="ECO:0000259" key="7">
    <source>
        <dbReference type="Pfam" id="PF04542"/>
    </source>
</evidence>
<dbReference type="PANTHER" id="PTHR43133">
    <property type="entry name" value="RNA POLYMERASE ECF-TYPE SIGMA FACTO"/>
    <property type="match status" value="1"/>
</dbReference>
<dbReference type="PROSITE" id="PS01063">
    <property type="entry name" value="SIGMA70_ECF"/>
    <property type="match status" value="1"/>
</dbReference>
<evidence type="ECO:0000313" key="10">
    <source>
        <dbReference type="Proteomes" id="UP001549749"/>
    </source>
</evidence>
<evidence type="ECO:0000259" key="8">
    <source>
        <dbReference type="Pfam" id="PF08281"/>
    </source>
</evidence>
<keyword evidence="5 6" id="KW-0804">Transcription</keyword>
<evidence type="ECO:0000313" key="9">
    <source>
        <dbReference type="EMBL" id="MET7001371.1"/>
    </source>
</evidence>
<evidence type="ECO:0000256" key="6">
    <source>
        <dbReference type="RuleBase" id="RU000716"/>
    </source>
</evidence>
<evidence type="ECO:0000256" key="4">
    <source>
        <dbReference type="ARBA" id="ARBA00023125"/>
    </source>
</evidence>
<dbReference type="InterPro" id="IPR007627">
    <property type="entry name" value="RNA_pol_sigma70_r2"/>
</dbReference>
<dbReference type="Gene3D" id="1.10.10.10">
    <property type="entry name" value="Winged helix-like DNA-binding domain superfamily/Winged helix DNA-binding domain"/>
    <property type="match status" value="1"/>
</dbReference>
<dbReference type="Proteomes" id="UP001549749">
    <property type="component" value="Unassembled WGS sequence"/>
</dbReference>
<keyword evidence="3 6" id="KW-0731">Sigma factor</keyword>
<dbReference type="SUPFAM" id="SSF88946">
    <property type="entry name" value="Sigma2 domain of RNA polymerase sigma factors"/>
    <property type="match status" value="1"/>
</dbReference>
<sequence length="201" mass="23298">MMHQGDEKGTLVLLQQGNVAAFREIYARYYSALYNYALGMVKIPALAEDVVQDVFLKIWEVRARINPSLSFTAYLYRIARNNIFKRWKKIAVDQQLRDQVMLQLSANANSGSAELQVQWKAYQELLNKAVDNLPPQRKRVYQLCREDGRTYEETANELGISKHTVKEHMTLATRYIREYFYRHAGISLALLAAILETPDHL</sequence>
<evidence type="ECO:0000256" key="5">
    <source>
        <dbReference type="ARBA" id="ARBA00023163"/>
    </source>
</evidence>
<dbReference type="InterPro" id="IPR013249">
    <property type="entry name" value="RNA_pol_sigma70_r4_t2"/>
</dbReference>
<comment type="caution">
    <text evidence="9">The sequence shown here is derived from an EMBL/GenBank/DDBJ whole genome shotgun (WGS) entry which is preliminary data.</text>
</comment>
<gene>
    <name evidence="9" type="ORF">ABR189_28575</name>
</gene>
<accession>A0ABV2TEB2</accession>
<dbReference type="NCBIfam" id="TIGR02937">
    <property type="entry name" value="sigma70-ECF"/>
    <property type="match status" value="1"/>
</dbReference>
<evidence type="ECO:0000256" key="1">
    <source>
        <dbReference type="ARBA" id="ARBA00010641"/>
    </source>
</evidence>
<dbReference type="EMBL" id="JBEXAC010000003">
    <property type="protein sequence ID" value="MET7001371.1"/>
    <property type="molecule type" value="Genomic_DNA"/>
</dbReference>